<evidence type="ECO:0000313" key="2">
    <source>
        <dbReference type="EMBL" id="MFD0861366.1"/>
    </source>
</evidence>
<proteinExistence type="predicted"/>
<keyword evidence="3" id="KW-1185">Reference proteome</keyword>
<evidence type="ECO:0000313" key="3">
    <source>
        <dbReference type="Proteomes" id="UP001596978"/>
    </source>
</evidence>
<protein>
    <submittedName>
        <fullName evidence="2">DUF4331 family protein</fullName>
    </submittedName>
</protein>
<dbReference type="PROSITE" id="PS51257">
    <property type="entry name" value="PROKAR_LIPOPROTEIN"/>
    <property type="match status" value="1"/>
</dbReference>
<comment type="caution">
    <text evidence="2">The sequence shown here is derived from an EMBL/GenBank/DDBJ whole genome shotgun (WGS) entry which is preliminary data.</text>
</comment>
<gene>
    <name evidence="2" type="ORF">ACFQ1M_04040</name>
</gene>
<sequence>MKTINIIKTLTSSVVMVTFMVAAVSCSNDDDNGATALDFSGTFAQEDQMGRPGIATVFPTTATEEDSFNVTIPSQMGANFQTIFEDKLNGLHAAFGVNYENNILGLDATTLTTVLASDVLQVAPDEITTYFDGTNVLTGRNLTDDVIDISLVLLFGGNDGQRFNGENGTPELVSDNVGSQDEPILSVFPYAGRPN</sequence>
<name>A0ABW3CUD4_9FLAO</name>
<dbReference type="Pfam" id="PF14224">
    <property type="entry name" value="DUF4331"/>
    <property type="match status" value="1"/>
</dbReference>
<dbReference type="RefSeq" id="WP_386404244.1">
    <property type="nucleotide sequence ID" value="NZ_JBHTJH010000004.1"/>
</dbReference>
<organism evidence="2 3">
    <name type="scientific">Sungkyunkwania multivorans</name>
    <dbReference type="NCBI Taxonomy" id="1173618"/>
    <lineage>
        <taxon>Bacteria</taxon>
        <taxon>Pseudomonadati</taxon>
        <taxon>Bacteroidota</taxon>
        <taxon>Flavobacteriia</taxon>
        <taxon>Flavobacteriales</taxon>
        <taxon>Flavobacteriaceae</taxon>
        <taxon>Sungkyunkwania</taxon>
    </lineage>
</organism>
<keyword evidence="1" id="KW-0732">Signal</keyword>
<evidence type="ECO:0000256" key="1">
    <source>
        <dbReference type="SAM" id="SignalP"/>
    </source>
</evidence>
<feature type="chain" id="PRO_5045536279" evidence="1">
    <location>
        <begin position="24"/>
        <end position="195"/>
    </location>
</feature>
<dbReference type="Proteomes" id="UP001596978">
    <property type="component" value="Unassembled WGS sequence"/>
</dbReference>
<feature type="signal peptide" evidence="1">
    <location>
        <begin position="1"/>
        <end position="23"/>
    </location>
</feature>
<dbReference type="InterPro" id="IPR025566">
    <property type="entry name" value="DUF4331"/>
</dbReference>
<reference evidence="3" key="1">
    <citation type="journal article" date="2019" name="Int. J. Syst. Evol. Microbiol.">
        <title>The Global Catalogue of Microorganisms (GCM) 10K type strain sequencing project: providing services to taxonomists for standard genome sequencing and annotation.</title>
        <authorList>
            <consortium name="The Broad Institute Genomics Platform"/>
            <consortium name="The Broad Institute Genome Sequencing Center for Infectious Disease"/>
            <person name="Wu L."/>
            <person name="Ma J."/>
        </authorList>
    </citation>
    <scope>NUCLEOTIDE SEQUENCE [LARGE SCALE GENOMIC DNA]</scope>
    <source>
        <strain evidence="3">CCUG 62952</strain>
    </source>
</reference>
<dbReference type="EMBL" id="JBHTJH010000004">
    <property type="protein sequence ID" value="MFD0861366.1"/>
    <property type="molecule type" value="Genomic_DNA"/>
</dbReference>
<accession>A0ABW3CUD4</accession>